<evidence type="ECO:0000313" key="3">
    <source>
        <dbReference type="EMBL" id="PWN96255.1"/>
    </source>
</evidence>
<keyword evidence="3" id="KW-0808">Transferase</keyword>
<dbReference type="PANTHER" id="PTHR24359:SF1">
    <property type="entry name" value="INHIBITOR OF NUCLEAR FACTOR KAPPA-B KINASE EPSILON SUBUNIT HOMOLOG 1-RELATED"/>
    <property type="match status" value="1"/>
</dbReference>
<accession>A0A316Z7Q3</accession>
<evidence type="ECO:0000313" key="4">
    <source>
        <dbReference type="Proteomes" id="UP000245946"/>
    </source>
</evidence>
<keyword evidence="3" id="KW-0418">Kinase</keyword>
<dbReference type="RefSeq" id="XP_025596534.1">
    <property type="nucleotide sequence ID" value="XM_025745926.1"/>
</dbReference>
<dbReference type="STRING" id="58919.A0A316Z7Q3"/>
<dbReference type="Proteomes" id="UP000245946">
    <property type="component" value="Unassembled WGS sequence"/>
</dbReference>
<dbReference type="SMART" id="SM00220">
    <property type="entry name" value="S_TKc"/>
    <property type="match status" value="1"/>
</dbReference>
<dbReference type="GO" id="GO:0005524">
    <property type="term" value="F:ATP binding"/>
    <property type="evidence" value="ECO:0007669"/>
    <property type="project" value="InterPro"/>
</dbReference>
<dbReference type="CDD" id="cd00180">
    <property type="entry name" value="PKc"/>
    <property type="match status" value="1"/>
</dbReference>
<proteinExistence type="predicted"/>
<reference evidence="3 4" key="1">
    <citation type="journal article" date="2018" name="Mol. Biol. Evol.">
        <title>Broad Genomic Sampling Reveals a Smut Pathogenic Ancestry of the Fungal Clade Ustilaginomycotina.</title>
        <authorList>
            <person name="Kijpornyongpan T."/>
            <person name="Mondo S.J."/>
            <person name="Barry K."/>
            <person name="Sandor L."/>
            <person name="Lee J."/>
            <person name="Lipzen A."/>
            <person name="Pangilinan J."/>
            <person name="LaButti K."/>
            <person name="Hainaut M."/>
            <person name="Henrissat B."/>
            <person name="Grigoriev I.V."/>
            <person name="Spatafora J.W."/>
            <person name="Aime M.C."/>
        </authorList>
    </citation>
    <scope>NUCLEOTIDE SEQUENCE [LARGE SCALE GENOMIC DNA]</scope>
    <source>
        <strain evidence="3 4">MCA 4186</strain>
    </source>
</reference>
<feature type="region of interest" description="Disordered" evidence="1">
    <location>
        <begin position="269"/>
        <end position="293"/>
    </location>
</feature>
<dbReference type="SUPFAM" id="SSF56112">
    <property type="entry name" value="Protein kinase-like (PK-like)"/>
    <property type="match status" value="1"/>
</dbReference>
<feature type="region of interest" description="Disordered" evidence="1">
    <location>
        <begin position="1"/>
        <end position="67"/>
    </location>
</feature>
<sequence length="293" mass="30916">MLSPCCALGSAPPSSPARLCSRRKTGLAEGRSTSASRREMAQGGPSRLPRRPRASAGPTGSGSSGEAGKDACLFPALVAAALGGPADHISNYDVLDTLPSSSSATLQLARPVLGPAARRSGSSTQRVVLKMLRVPCAGGQAASAAQRALREAEMMRALPASAHLLELLSVFCMPSADGSAHVLVLVLPYYPHGSLADELGLRMRRQPARPYSEDEVRTVLRDLAHALAVAHDARIVHRDVKPENVLRADDGHLLLADFGLATRIDTLPQGKQKARAEEERDDTLCGTPLYLSP</sequence>
<protein>
    <submittedName>
        <fullName evidence="3">Kinase-like protein</fullName>
    </submittedName>
</protein>
<dbReference type="GO" id="GO:0004674">
    <property type="term" value="F:protein serine/threonine kinase activity"/>
    <property type="evidence" value="ECO:0007669"/>
    <property type="project" value="TreeGrafter"/>
</dbReference>
<gene>
    <name evidence="3" type="ORF">FA09DRAFT_96823</name>
</gene>
<evidence type="ECO:0000259" key="2">
    <source>
        <dbReference type="PROSITE" id="PS50011"/>
    </source>
</evidence>
<evidence type="ECO:0000256" key="1">
    <source>
        <dbReference type="SAM" id="MobiDB-lite"/>
    </source>
</evidence>
<dbReference type="Gene3D" id="1.10.510.10">
    <property type="entry name" value="Transferase(Phosphotransferase) domain 1"/>
    <property type="match status" value="1"/>
</dbReference>
<dbReference type="AlphaFoldDB" id="A0A316Z7Q3"/>
<keyword evidence="4" id="KW-1185">Reference proteome</keyword>
<dbReference type="InterPro" id="IPR000719">
    <property type="entry name" value="Prot_kinase_dom"/>
</dbReference>
<name>A0A316Z7Q3_9BASI</name>
<dbReference type="GeneID" id="37273470"/>
<dbReference type="PROSITE" id="PS50011">
    <property type="entry name" value="PROTEIN_KINASE_DOM"/>
    <property type="match status" value="1"/>
</dbReference>
<feature type="domain" description="Protein kinase" evidence="2">
    <location>
        <begin position="92"/>
        <end position="293"/>
    </location>
</feature>
<dbReference type="Pfam" id="PF00069">
    <property type="entry name" value="Pkinase"/>
    <property type="match status" value="1"/>
</dbReference>
<dbReference type="EMBL" id="KZ819300">
    <property type="protein sequence ID" value="PWN96255.1"/>
    <property type="molecule type" value="Genomic_DNA"/>
</dbReference>
<dbReference type="PANTHER" id="PTHR24359">
    <property type="entry name" value="SERINE/THREONINE-PROTEIN KINASE SBK1"/>
    <property type="match status" value="1"/>
</dbReference>
<dbReference type="OrthoDB" id="193860at2759"/>
<dbReference type="InterPro" id="IPR011009">
    <property type="entry name" value="Kinase-like_dom_sf"/>
</dbReference>
<organism evidence="3 4">
    <name type="scientific">Tilletiopsis washingtonensis</name>
    <dbReference type="NCBI Taxonomy" id="58919"/>
    <lineage>
        <taxon>Eukaryota</taxon>
        <taxon>Fungi</taxon>
        <taxon>Dikarya</taxon>
        <taxon>Basidiomycota</taxon>
        <taxon>Ustilaginomycotina</taxon>
        <taxon>Exobasidiomycetes</taxon>
        <taxon>Entylomatales</taxon>
        <taxon>Entylomatales incertae sedis</taxon>
        <taxon>Tilletiopsis</taxon>
    </lineage>
</organism>